<feature type="region of interest" description="Disordered" evidence="2">
    <location>
        <begin position="354"/>
        <end position="413"/>
    </location>
</feature>
<accession>A0AA39ZNJ3</accession>
<dbReference type="PANTHER" id="PTHR37012">
    <property type="entry name" value="B-ZIP TRANSCRIPTION FACTOR (EUROFUNG)-RELATED"/>
    <property type="match status" value="1"/>
</dbReference>
<gene>
    <name evidence="3" type="ORF">QBC41DRAFT_378053</name>
</gene>
<dbReference type="AlphaFoldDB" id="A0AA39ZNJ3"/>
<dbReference type="EMBL" id="JAULSY010000001">
    <property type="protein sequence ID" value="KAK0674494.1"/>
    <property type="molecule type" value="Genomic_DNA"/>
</dbReference>
<comment type="caution">
    <text evidence="3">The sequence shown here is derived from an EMBL/GenBank/DDBJ whole genome shotgun (WGS) entry which is preliminary data.</text>
</comment>
<reference evidence="3" key="1">
    <citation type="submission" date="2023-06" db="EMBL/GenBank/DDBJ databases">
        <title>Genome-scale phylogeny and comparative genomics of the fungal order Sordariales.</title>
        <authorList>
            <consortium name="Lawrence Berkeley National Laboratory"/>
            <person name="Hensen N."/>
            <person name="Bonometti L."/>
            <person name="Westerberg I."/>
            <person name="Brannstrom I.O."/>
            <person name="Guillou S."/>
            <person name="Cros-Aarteil S."/>
            <person name="Calhoun S."/>
            <person name="Haridas S."/>
            <person name="Kuo A."/>
            <person name="Mondo S."/>
            <person name="Pangilinan J."/>
            <person name="Riley R."/>
            <person name="Labutti K."/>
            <person name="Andreopoulos B."/>
            <person name="Lipzen A."/>
            <person name="Chen C."/>
            <person name="Yanf M."/>
            <person name="Daum C."/>
            <person name="Ng V."/>
            <person name="Clum A."/>
            <person name="Steindorff A."/>
            <person name="Ohm R."/>
            <person name="Martin F."/>
            <person name="Silar P."/>
            <person name="Natvig D."/>
            <person name="Lalanne C."/>
            <person name="Gautier V."/>
            <person name="Ament-Velasquez S.L."/>
            <person name="Kruys A."/>
            <person name="Hutchinson M.I."/>
            <person name="Powell A.J."/>
            <person name="Barry K."/>
            <person name="Miller A.N."/>
            <person name="Grigoriev I.V."/>
            <person name="Debuchy R."/>
            <person name="Gladieux P."/>
            <person name="Thoren M.H."/>
            <person name="Johannesson H."/>
        </authorList>
    </citation>
    <scope>NUCLEOTIDE SEQUENCE</scope>
    <source>
        <strain evidence="3">CBS 307.81</strain>
    </source>
</reference>
<name>A0AA39ZNJ3_9PEZI</name>
<dbReference type="Proteomes" id="UP001174997">
    <property type="component" value="Unassembled WGS sequence"/>
</dbReference>
<dbReference type="PANTHER" id="PTHR37012:SF2">
    <property type="entry name" value="BZIP DOMAIN-CONTAINING PROTEIN-RELATED"/>
    <property type="match status" value="1"/>
</dbReference>
<keyword evidence="1" id="KW-0175">Coiled coil</keyword>
<organism evidence="3 4">
    <name type="scientific">Cercophora samala</name>
    <dbReference type="NCBI Taxonomy" id="330535"/>
    <lineage>
        <taxon>Eukaryota</taxon>
        <taxon>Fungi</taxon>
        <taxon>Dikarya</taxon>
        <taxon>Ascomycota</taxon>
        <taxon>Pezizomycotina</taxon>
        <taxon>Sordariomycetes</taxon>
        <taxon>Sordariomycetidae</taxon>
        <taxon>Sordariales</taxon>
        <taxon>Lasiosphaeriaceae</taxon>
        <taxon>Cercophora</taxon>
    </lineage>
</organism>
<dbReference type="CDD" id="cd14688">
    <property type="entry name" value="bZIP_YAP"/>
    <property type="match status" value="1"/>
</dbReference>
<feature type="compositionally biased region" description="Low complexity" evidence="2">
    <location>
        <begin position="363"/>
        <end position="382"/>
    </location>
</feature>
<feature type="region of interest" description="Disordered" evidence="2">
    <location>
        <begin position="216"/>
        <end position="302"/>
    </location>
</feature>
<feature type="coiled-coil region" evidence="1">
    <location>
        <begin position="133"/>
        <end position="191"/>
    </location>
</feature>
<evidence type="ECO:0000313" key="3">
    <source>
        <dbReference type="EMBL" id="KAK0674494.1"/>
    </source>
</evidence>
<evidence type="ECO:0000256" key="2">
    <source>
        <dbReference type="SAM" id="MobiDB-lite"/>
    </source>
</evidence>
<dbReference type="Pfam" id="PF11905">
    <property type="entry name" value="DUF3425"/>
    <property type="match status" value="1"/>
</dbReference>
<keyword evidence="4" id="KW-1185">Reference proteome</keyword>
<evidence type="ECO:0008006" key="5">
    <source>
        <dbReference type="Google" id="ProtNLM"/>
    </source>
</evidence>
<feature type="compositionally biased region" description="Acidic residues" evidence="2">
    <location>
        <begin position="602"/>
        <end position="612"/>
    </location>
</feature>
<dbReference type="InterPro" id="IPR021833">
    <property type="entry name" value="DUF3425"/>
</dbReference>
<sequence length="650" mass="70836">MAGNHVDLNVIAFTPAAPAPAASAFNSHSRGGGPRALALGSGVVGGGGFGSSTSNSNSGESPTASASTLTTTTTTTTTTTPMSGVNTDGNTNANLPDTADDGGTSGSSNSKKRKAAPGSRGVANLTPEQLAKKRANDREAQRAIRERQRLKIEQYEREIRELKSQQPYLELQAAIRQREAVEAELAEVKSCLARIMQLVQPMLAKGSIVGQQHPVPLPSPAPTHHPALHHQHHGLAAPTPTSVGFSGSGPGSVASPRSVGTHGRWHSSMSPVVTPMGTEGQHQQHQHQPHQFQQSQASSQAGILAQQRHDLGHGLDLGSDRLGLEFLLDPAQKIARIHQNAASSTQYHQQVPVLIPPTPTAYPPHHTQQQQQSQQQQQQPFTNPHPPTTQPHQAQNEKEGDEEEEDFTTLPLNCPPTCPLDSILLDFLSERRHLLSLPTSSPSSVLGPPNPSISSLLNPSLPSHPLSKVFTDILARFPGLCHLPERVAVLHLMFLLMRWQISPTRQNWERIPPYFRPGAVQRGKRHPAWVDYIPWGKMRDRIIEGWDDTLNKGIEFENFFIPFTGTLRVGWMMTTTTTTMTTNEGVGVVLVGRRGGGKEGGGEEEEEEEEEIRIDPGFERHLRALESWSLGEEFERAFPELGGTYKLRRG</sequence>
<proteinExistence type="predicted"/>
<evidence type="ECO:0000313" key="4">
    <source>
        <dbReference type="Proteomes" id="UP001174997"/>
    </source>
</evidence>
<feature type="compositionally biased region" description="Low complexity" evidence="2">
    <location>
        <begin position="234"/>
        <end position="260"/>
    </location>
</feature>
<feature type="compositionally biased region" description="Low complexity" evidence="2">
    <location>
        <begin position="51"/>
        <end position="80"/>
    </location>
</feature>
<feature type="compositionally biased region" description="Low complexity" evidence="2">
    <location>
        <begin position="289"/>
        <end position="302"/>
    </location>
</feature>
<evidence type="ECO:0000256" key="1">
    <source>
        <dbReference type="SAM" id="Coils"/>
    </source>
</evidence>
<feature type="region of interest" description="Disordered" evidence="2">
    <location>
        <begin position="593"/>
        <end position="614"/>
    </location>
</feature>
<protein>
    <recommendedName>
        <fullName evidence="5">BZIP transcription factor</fullName>
    </recommendedName>
</protein>
<feature type="region of interest" description="Disordered" evidence="2">
    <location>
        <begin position="21"/>
        <end position="125"/>
    </location>
</feature>
<feature type="compositionally biased region" description="Polar residues" evidence="2">
    <location>
        <begin position="81"/>
        <end position="95"/>
    </location>
</feature>